<evidence type="ECO:0000256" key="8">
    <source>
        <dbReference type="ARBA" id="ARBA00023211"/>
    </source>
</evidence>
<comment type="subunit">
    <text evidence="4">Homodimer.</text>
</comment>
<dbReference type="InterPro" id="IPR013785">
    <property type="entry name" value="Aldolase_TIM"/>
</dbReference>
<keyword evidence="8" id="KW-0464">Manganese</keyword>
<dbReference type="SUPFAM" id="SSF51366">
    <property type="entry name" value="Ribulose-phoshate binding barrel"/>
    <property type="match status" value="1"/>
</dbReference>
<evidence type="ECO:0000256" key="9">
    <source>
        <dbReference type="ARBA" id="ARBA00023235"/>
    </source>
</evidence>
<evidence type="ECO:0000256" key="1">
    <source>
        <dbReference type="ARBA" id="ARBA00001936"/>
    </source>
</evidence>
<dbReference type="Gene3D" id="3.20.20.70">
    <property type="entry name" value="Aldolase class I"/>
    <property type="match status" value="1"/>
</dbReference>
<sequence length="225" mass="25220">MNYQISPSLMCLDMMKVPEQLSFLDEKADMFHVDIMDGHYVKNIALSVDFVRQIKPYTTIPIDIHLMVAEPMDFIDNLIEAGADSISVHAEVISSYAFRLINHVRNSGKKVGIVLNPATPIEVLNNYAHLVDKVTVMTVDPGYAGQPFIPEMVEKIKKLKQFREEGNYQFLIEVDGSCNKNTYNLLLNAGAEVLIMGSSGLLKKDIPLSDTWQIMQNDIVQSLSA</sequence>
<dbReference type="FunFam" id="3.20.20.70:FF:000191">
    <property type="entry name" value="ribulose-phosphate 3-epimerase isoform X2"/>
    <property type="match status" value="1"/>
</dbReference>
<reference evidence="11 12" key="1">
    <citation type="submission" date="2019-07" db="EMBL/GenBank/DDBJ databases">
        <title>Whole genome shotgun sequence of Vibrio superstes NBRC 103154.</title>
        <authorList>
            <person name="Hosoyama A."/>
            <person name="Uohara A."/>
            <person name="Ohji S."/>
            <person name="Ichikawa N."/>
        </authorList>
    </citation>
    <scope>NUCLEOTIDE SEQUENCE [LARGE SCALE GENOMIC DNA]</scope>
    <source>
        <strain evidence="11 12">NBRC 103154</strain>
    </source>
</reference>
<dbReference type="GO" id="GO:0005975">
    <property type="term" value="P:carbohydrate metabolic process"/>
    <property type="evidence" value="ECO:0007669"/>
    <property type="project" value="InterPro"/>
</dbReference>
<comment type="cofactor">
    <cofactor evidence="3">
        <name>Fe(2+)</name>
        <dbReference type="ChEBI" id="CHEBI:29033"/>
    </cofactor>
</comment>
<keyword evidence="10" id="KW-0119">Carbohydrate metabolism</keyword>
<evidence type="ECO:0000256" key="7">
    <source>
        <dbReference type="ARBA" id="ARBA00023004"/>
    </source>
</evidence>
<evidence type="ECO:0000256" key="10">
    <source>
        <dbReference type="ARBA" id="ARBA00023277"/>
    </source>
</evidence>
<evidence type="ECO:0000256" key="3">
    <source>
        <dbReference type="ARBA" id="ARBA00001954"/>
    </source>
</evidence>
<protein>
    <submittedName>
        <fullName evidence="11">Allulose-6-phosphate 3-epimerase</fullName>
    </submittedName>
</protein>
<keyword evidence="5" id="KW-0479">Metal-binding</keyword>
<evidence type="ECO:0000256" key="5">
    <source>
        <dbReference type="ARBA" id="ARBA00022723"/>
    </source>
</evidence>
<dbReference type="AlphaFoldDB" id="A0A511QVM6"/>
<keyword evidence="12" id="KW-1185">Reference proteome</keyword>
<dbReference type="PROSITE" id="PS01086">
    <property type="entry name" value="RIBUL_P_3_EPIMER_2"/>
    <property type="match status" value="1"/>
</dbReference>
<dbReference type="InterPro" id="IPR000056">
    <property type="entry name" value="Ribul_P_3_epim-like"/>
</dbReference>
<dbReference type="GO" id="GO:1901135">
    <property type="term" value="P:carbohydrate derivative metabolic process"/>
    <property type="evidence" value="ECO:0007669"/>
    <property type="project" value="UniProtKB-ARBA"/>
</dbReference>
<dbReference type="GO" id="GO:0006163">
    <property type="term" value="P:purine nucleotide metabolic process"/>
    <property type="evidence" value="ECO:0007669"/>
    <property type="project" value="UniProtKB-ARBA"/>
</dbReference>
<dbReference type="RefSeq" id="WP_119010313.1">
    <property type="nucleotide sequence ID" value="NZ_BJXK01000023.1"/>
</dbReference>
<comment type="caution">
    <text evidence="11">The sequence shown here is derived from an EMBL/GenBank/DDBJ whole genome shotgun (WGS) entry which is preliminary data.</text>
</comment>
<dbReference type="PANTHER" id="PTHR11749">
    <property type="entry name" value="RIBULOSE-5-PHOSPHATE-3-EPIMERASE"/>
    <property type="match status" value="1"/>
</dbReference>
<name>A0A511QVM6_9VIBR</name>
<gene>
    <name evidence="11" type="ORF">VSU01S_36640</name>
</gene>
<accession>A0A511QVM6</accession>
<dbReference type="PROSITE" id="PS01085">
    <property type="entry name" value="RIBUL_P_3_EPIMER_1"/>
    <property type="match status" value="1"/>
</dbReference>
<dbReference type="InterPro" id="IPR011060">
    <property type="entry name" value="RibuloseP-bd_barrel"/>
</dbReference>
<dbReference type="OrthoDB" id="1645589at2"/>
<dbReference type="Pfam" id="PF00834">
    <property type="entry name" value="Ribul_P_3_epim"/>
    <property type="match status" value="1"/>
</dbReference>
<comment type="cofactor">
    <cofactor evidence="2">
        <name>Zn(2+)</name>
        <dbReference type="ChEBI" id="CHEBI:29105"/>
    </cofactor>
</comment>
<evidence type="ECO:0000313" key="11">
    <source>
        <dbReference type="EMBL" id="GEM81419.1"/>
    </source>
</evidence>
<proteinExistence type="predicted"/>
<dbReference type="NCBIfam" id="NF004076">
    <property type="entry name" value="PRK05581.1-4"/>
    <property type="match status" value="1"/>
</dbReference>
<evidence type="ECO:0000256" key="6">
    <source>
        <dbReference type="ARBA" id="ARBA00022833"/>
    </source>
</evidence>
<dbReference type="GO" id="GO:0006091">
    <property type="term" value="P:generation of precursor metabolites and energy"/>
    <property type="evidence" value="ECO:0007669"/>
    <property type="project" value="UniProtKB-ARBA"/>
</dbReference>
<dbReference type="GO" id="GO:0016857">
    <property type="term" value="F:racemase and epimerase activity, acting on carbohydrates and derivatives"/>
    <property type="evidence" value="ECO:0007669"/>
    <property type="project" value="InterPro"/>
</dbReference>
<organism evidence="11 12">
    <name type="scientific">Vibrio superstes NBRC 103154</name>
    <dbReference type="NCBI Taxonomy" id="1219062"/>
    <lineage>
        <taxon>Bacteria</taxon>
        <taxon>Pseudomonadati</taxon>
        <taxon>Pseudomonadota</taxon>
        <taxon>Gammaproteobacteria</taxon>
        <taxon>Vibrionales</taxon>
        <taxon>Vibrionaceae</taxon>
        <taxon>Vibrio</taxon>
    </lineage>
</organism>
<dbReference type="EMBL" id="BJXK01000023">
    <property type="protein sequence ID" value="GEM81419.1"/>
    <property type="molecule type" value="Genomic_DNA"/>
</dbReference>
<evidence type="ECO:0000256" key="4">
    <source>
        <dbReference type="ARBA" id="ARBA00011738"/>
    </source>
</evidence>
<comment type="cofactor">
    <cofactor evidence="1">
        <name>Mn(2+)</name>
        <dbReference type="ChEBI" id="CHEBI:29035"/>
    </cofactor>
</comment>
<dbReference type="GO" id="GO:0046496">
    <property type="term" value="P:nicotinamide nucleotide metabolic process"/>
    <property type="evidence" value="ECO:0007669"/>
    <property type="project" value="UniProtKB-ARBA"/>
</dbReference>
<evidence type="ECO:0000313" key="12">
    <source>
        <dbReference type="Proteomes" id="UP000321113"/>
    </source>
</evidence>
<keyword evidence="7" id="KW-0408">Iron</keyword>
<evidence type="ECO:0000256" key="2">
    <source>
        <dbReference type="ARBA" id="ARBA00001947"/>
    </source>
</evidence>
<dbReference type="Proteomes" id="UP000321113">
    <property type="component" value="Unassembled WGS sequence"/>
</dbReference>
<dbReference type="CDD" id="cd00429">
    <property type="entry name" value="RPE"/>
    <property type="match status" value="1"/>
</dbReference>
<dbReference type="NCBIfam" id="NF007266">
    <property type="entry name" value="PRK09722.1"/>
    <property type="match status" value="1"/>
</dbReference>
<keyword evidence="9" id="KW-0413">Isomerase</keyword>
<keyword evidence="6" id="KW-0862">Zinc</keyword>
<dbReference type="GO" id="GO:0046872">
    <property type="term" value="F:metal ion binding"/>
    <property type="evidence" value="ECO:0007669"/>
    <property type="project" value="UniProtKB-KW"/>
</dbReference>